<dbReference type="RefSeq" id="WP_342372591.1">
    <property type="nucleotide sequence ID" value="NZ_CP115965.1"/>
</dbReference>
<gene>
    <name evidence="3" type="ORF">PCC79_17130</name>
</gene>
<keyword evidence="1" id="KW-0812">Transmembrane</keyword>
<dbReference type="PROSITE" id="PS50965">
    <property type="entry name" value="NERD"/>
    <property type="match status" value="1"/>
</dbReference>
<feature type="transmembrane region" description="Helical" evidence="1">
    <location>
        <begin position="30"/>
        <end position="49"/>
    </location>
</feature>
<dbReference type="Proteomes" id="UP001434337">
    <property type="component" value="Chromosome"/>
</dbReference>
<evidence type="ECO:0000313" key="3">
    <source>
        <dbReference type="EMBL" id="WZW98580.1"/>
    </source>
</evidence>
<evidence type="ECO:0000259" key="2">
    <source>
        <dbReference type="PROSITE" id="PS50965"/>
    </source>
</evidence>
<protein>
    <submittedName>
        <fullName evidence="3">Nuclease-related domain-containing protein</fullName>
    </submittedName>
</protein>
<name>A0ABZ3C7P8_9ACTN</name>
<sequence>MKPKRVKAGTSAMRRYEELRKEWLKRKRRLFVVAFLILFVGAAVMNVIYLHVFPFPYVAGMFTGMALATFLAMREFTPDWVDNWMLGAEGEKKTQKQLDSLPPGWTVEHDIDTDHGNIDHLVCGPAGVFVLDSKFWGGPVTLEGDRAIIGRWGRQKPWVWDDSKAVKALAGQTGSSQCRV</sequence>
<dbReference type="Pfam" id="PF08378">
    <property type="entry name" value="NERD"/>
    <property type="match status" value="1"/>
</dbReference>
<keyword evidence="1" id="KW-0472">Membrane</keyword>
<organism evidence="3 4">
    <name type="scientific">Propioniciclava soli</name>
    <dbReference type="NCBI Taxonomy" id="2775081"/>
    <lineage>
        <taxon>Bacteria</taxon>
        <taxon>Bacillati</taxon>
        <taxon>Actinomycetota</taxon>
        <taxon>Actinomycetes</taxon>
        <taxon>Propionibacteriales</taxon>
        <taxon>Propionibacteriaceae</taxon>
        <taxon>Propioniciclava</taxon>
    </lineage>
</organism>
<feature type="domain" description="NERD" evidence="2">
    <location>
        <begin position="86"/>
        <end position="180"/>
    </location>
</feature>
<evidence type="ECO:0000313" key="4">
    <source>
        <dbReference type="Proteomes" id="UP001434337"/>
    </source>
</evidence>
<dbReference type="EMBL" id="CP115965">
    <property type="protein sequence ID" value="WZW98580.1"/>
    <property type="molecule type" value="Genomic_DNA"/>
</dbReference>
<keyword evidence="4" id="KW-1185">Reference proteome</keyword>
<dbReference type="InterPro" id="IPR011528">
    <property type="entry name" value="NERD"/>
</dbReference>
<accession>A0ABZ3C7P8</accession>
<reference evidence="3 4" key="1">
    <citation type="journal article" date="2023" name="Environ Microbiome">
        <title>A coral-associated actinobacterium mitigates coral bleaching under heat stress.</title>
        <authorList>
            <person name="Li J."/>
            <person name="Zou Y."/>
            <person name="Li Q."/>
            <person name="Zhang J."/>
            <person name="Bourne D.G."/>
            <person name="Lyu Y."/>
            <person name="Liu C."/>
            <person name="Zhang S."/>
        </authorList>
    </citation>
    <scope>NUCLEOTIDE SEQUENCE [LARGE SCALE GENOMIC DNA]</scope>
    <source>
        <strain evidence="3 4">SCSIO 13291</strain>
    </source>
</reference>
<evidence type="ECO:0000256" key="1">
    <source>
        <dbReference type="SAM" id="Phobius"/>
    </source>
</evidence>
<keyword evidence="1" id="KW-1133">Transmembrane helix</keyword>
<proteinExistence type="predicted"/>